<gene>
    <name evidence="1" type="ORF">PM10SUCC1_19800</name>
</gene>
<keyword evidence="2" id="KW-1185">Reference proteome</keyword>
<dbReference type="RefSeq" id="WP_281835651.1">
    <property type="nucleotide sequence ID" value="NZ_BSDY01000008.1"/>
</dbReference>
<evidence type="ECO:0000313" key="1">
    <source>
        <dbReference type="EMBL" id="GLI56466.1"/>
    </source>
</evidence>
<proteinExistence type="predicted"/>
<reference evidence="1" key="1">
    <citation type="submission" date="2022-12" db="EMBL/GenBank/DDBJ databases">
        <title>Reference genome sequencing for broad-spectrum identification of bacterial and archaeal isolates by mass spectrometry.</title>
        <authorList>
            <person name="Sekiguchi Y."/>
            <person name="Tourlousse D.M."/>
        </authorList>
    </citation>
    <scope>NUCLEOTIDE SEQUENCE</scope>
    <source>
        <strain evidence="1">10succ1</strain>
    </source>
</reference>
<organism evidence="1 2">
    <name type="scientific">Propionigenium maris DSM 9537</name>
    <dbReference type="NCBI Taxonomy" id="1123000"/>
    <lineage>
        <taxon>Bacteria</taxon>
        <taxon>Fusobacteriati</taxon>
        <taxon>Fusobacteriota</taxon>
        <taxon>Fusobacteriia</taxon>
        <taxon>Fusobacteriales</taxon>
        <taxon>Fusobacteriaceae</taxon>
        <taxon>Propionigenium</taxon>
    </lineage>
</organism>
<accession>A0A9W6GMK2</accession>
<dbReference type="InterPro" id="IPR015867">
    <property type="entry name" value="N-reg_PII/ATP_PRibTrfase_C"/>
</dbReference>
<comment type="caution">
    <text evidence="1">The sequence shown here is derived from an EMBL/GenBank/DDBJ whole genome shotgun (WGS) entry which is preliminary data.</text>
</comment>
<evidence type="ECO:0000313" key="2">
    <source>
        <dbReference type="Proteomes" id="UP001144471"/>
    </source>
</evidence>
<sequence>MVEYKQFKIVFDTALERDLLKILEEEKIEQYQIFPGLKGSWEKEKKHLNTHVWPGTDSVLVLIVEKNIAERLLEKYKRLKNEMDYYITFKIIVQPVDVYVP</sequence>
<dbReference type="Proteomes" id="UP001144471">
    <property type="component" value="Unassembled WGS sequence"/>
</dbReference>
<dbReference type="Gene3D" id="3.30.70.120">
    <property type="match status" value="1"/>
</dbReference>
<dbReference type="EMBL" id="BSDY01000008">
    <property type="protein sequence ID" value="GLI56466.1"/>
    <property type="molecule type" value="Genomic_DNA"/>
</dbReference>
<name>A0A9W6GMK2_9FUSO</name>
<protein>
    <submittedName>
        <fullName evidence="1">Uncharacterized protein</fullName>
    </submittedName>
</protein>
<dbReference type="AlphaFoldDB" id="A0A9W6GMK2"/>
<dbReference type="NCBIfam" id="NF045581">
    <property type="entry name" value="PG0541_fam"/>
    <property type="match status" value="1"/>
</dbReference>